<dbReference type="InterPro" id="IPR036291">
    <property type="entry name" value="NAD(P)-bd_dom_sf"/>
</dbReference>
<reference evidence="4" key="2">
    <citation type="submission" date="2020-05" db="UniProtKB">
        <authorList>
            <consortium name="EnsemblMetazoa"/>
        </authorList>
    </citation>
    <scope>IDENTIFICATION</scope>
    <source>
        <strain evidence="4">FAR1</strain>
    </source>
</reference>
<dbReference type="EMBL" id="AXCN02000941">
    <property type="status" value="NOT_ANNOTATED_CDS"/>
    <property type="molecule type" value="Genomic_DNA"/>
</dbReference>
<organism evidence="4 5">
    <name type="scientific">Anopheles farauti</name>
    <dbReference type="NCBI Taxonomy" id="69004"/>
    <lineage>
        <taxon>Eukaryota</taxon>
        <taxon>Metazoa</taxon>
        <taxon>Ecdysozoa</taxon>
        <taxon>Arthropoda</taxon>
        <taxon>Hexapoda</taxon>
        <taxon>Insecta</taxon>
        <taxon>Pterygota</taxon>
        <taxon>Neoptera</taxon>
        <taxon>Endopterygota</taxon>
        <taxon>Diptera</taxon>
        <taxon>Nematocera</taxon>
        <taxon>Culicoidea</taxon>
        <taxon>Culicidae</taxon>
        <taxon>Anophelinae</taxon>
        <taxon>Anopheles</taxon>
    </lineage>
</organism>
<dbReference type="PROSITE" id="PS00061">
    <property type="entry name" value="ADH_SHORT"/>
    <property type="match status" value="1"/>
</dbReference>
<evidence type="ECO:0000256" key="3">
    <source>
        <dbReference type="RuleBase" id="RU000363"/>
    </source>
</evidence>
<evidence type="ECO:0000256" key="2">
    <source>
        <dbReference type="ARBA" id="ARBA00023002"/>
    </source>
</evidence>
<dbReference type="PANTHER" id="PTHR43115">
    <property type="entry name" value="DEHYDROGENASE/REDUCTASE SDR FAMILY MEMBER 11"/>
    <property type="match status" value="1"/>
</dbReference>
<dbReference type="SUPFAM" id="SSF51735">
    <property type="entry name" value="NAD(P)-binding Rossmann-fold domains"/>
    <property type="match status" value="1"/>
</dbReference>
<dbReference type="Gene3D" id="3.40.50.720">
    <property type="entry name" value="NAD(P)-binding Rossmann-like Domain"/>
    <property type="match status" value="1"/>
</dbReference>
<dbReference type="EnsemblMetazoa" id="AFAF014664-RA">
    <property type="protein sequence ID" value="AFAF014664-PA"/>
    <property type="gene ID" value="AFAF014664"/>
</dbReference>
<dbReference type="VEuPathDB" id="VectorBase:AFAF014664"/>
<dbReference type="Pfam" id="PF00106">
    <property type="entry name" value="adh_short"/>
    <property type="match status" value="1"/>
</dbReference>
<dbReference type="PRINTS" id="PR00081">
    <property type="entry name" value="GDHRDH"/>
</dbReference>
<dbReference type="AlphaFoldDB" id="A0A182QQ68"/>
<keyword evidence="5" id="KW-1185">Reference proteome</keyword>
<evidence type="ECO:0000313" key="4">
    <source>
        <dbReference type="EnsemblMetazoa" id="AFAF014664-PA"/>
    </source>
</evidence>
<dbReference type="PANTHER" id="PTHR43115:SF4">
    <property type="entry name" value="DEHYDROGENASE_REDUCTASE SDR FAMILY MEMBER 11"/>
    <property type="match status" value="1"/>
</dbReference>
<dbReference type="GO" id="GO:0016616">
    <property type="term" value="F:oxidoreductase activity, acting on the CH-OH group of donors, NAD or NADP as acceptor"/>
    <property type="evidence" value="ECO:0007669"/>
    <property type="project" value="UniProtKB-ARBA"/>
</dbReference>
<dbReference type="InterPro" id="IPR020904">
    <property type="entry name" value="Sc_DH/Rdtase_CS"/>
</dbReference>
<evidence type="ECO:0008006" key="6">
    <source>
        <dbReference type="Google" id="ProtNLM"/>
    </source>
</evidence>
<protein>
    <recommendedName>
        <fullName evidence="6">Dehydrogenase</fullName>
    </recommendedName>
</protein>
<comment type="similarity">
    <text evidence="1 3">Belongs to the short-chain dehydrogenases/reductases (SDR) family.</text>
</comment>
<keyword evidence="2" id="KW-0560">Oxidoreductase</keyword>
<dbReference type="STRING" id="69004.A0A182QQ68"/>
<dbReference type="PRINTS" id="PR00080">
    <property type="entry name" value="SDRFAMILY"/>
</dbReference>
<accession>A0A182QQ68</accession>
<sequence>MERWVGKVAVVTGASTGIGAAIAKALARAGMITVGLARRSELIEALRNELPSDAAARLYAIRCDVTKEANITAAFDEIETKYGGVHVQINNAGIGRDNLAVLEPYNTRILRPVVDTNLLGLALCSREAFLSMQKHCIDGHIFQINSINGHMVSPLRSLNVYPATKHAITALTETMRNELRFAGTKIKVTSISPGLTRTPINPNSEAYTGPILEAVDVADAILYVLATPPRVQVHEIIIKPVGEDE</sequence>
<dbReference type="FunFam" id="3.40.50.720:FF:000047">
    <property type="entry name" value="NADP-dependent L-serine/L-allo-threonine dehydrogenase"/>
    <property type="match status" value="1"/>
</dbReference>
<evidence type="ECO:0000256" key="1">
    <source>
        <dbReference type="ARBA" id="ARBA00006484"/>
    </source>
</evidence>
<proteinExistence type="inferred from homology"/>
<name>A0A182QQ68_9DIPT</name>
<reference evidence="5" key="1">
    <citation type="submission" date="2014-01" db="EMBL/GenBank/DDBJ databases">
        <title>The Genome Sequence of Anopheles farauti FAR1 (V2).</title>
        <authorList>
            <consortium name="The Broad Institute Genomics Platform"/>
            <person name="Neafsey D.E."/>
            <person name="Besansky N."/>
            <person name="Howell P."/>
            <person name="Walton C."/>
            <person name="Young S.K."/>
            <person name="Zeng Q."/>
            <person name="Gargeya S."/>
            <person name="Fitzgerald M."/>
            <person name="Haas B."/>
            <person name="Abouelleil A."/>
            <person name="Allen A.W."/>
            <person name="Alvarado L."/>
            <person name="Arachchi H.M."/>
            <person name="Berlin A.M."/>
            <person name="Chapman S.B."/>
            <person name="Gainer-Dewar J."/>
            <person name="Goldberg J."/>
            <person name="Griggs A."/>
            <person name="Gujja S."/>
            <person name="Hansen M."/>
            <person name="Howarth C."/>
            <person name="Imamovic A."/>
            <person name="Ireland A."/>
            <person name="Larimer J."/>
            <person name="McCowan C."/>
            <person name="Murphy C."/>
            <person name="Pearson M."/>
            <person name="Poon T.W."/>
            <person name="Priest M."/>
            <person name="Roberts A."/>
            <person name="Saif S."/>
            <person name="Shea T."/>
            <person name="Sisk P."/>
            <person name="Sykes S."/>
            <person name="Wortman J."/>
            <person name="Nusbaum C."/>
            <person name="Birren B."/>
        </authorList>
    </citation>
    <scope>NUCLEOTIDE SEQUENCE [LARGE SCALE GENOMIC DNA]</scope>
    <source>
        <strain evidence="5">FAR1</strain>
    </source>
</reference>
<dbReference type="InterPro" id="IPR002347">
    <property type="entry name" value="SDR_fam"/>
</dbReference>
<dbReference type="Proteomes" id="UP000075886">
    <property type="component" value="Unassembled WGS sequence"/>
</dbReference>
<evidence type="ECO:0000313" key="5">
    <source>
        <dbReference type="Proteomes" id="UP000075886"/>
    </source>
</evidence>